<dbReference type="Gene3D" id="3.10.10.10">
    <property type="entry name" value="HIV Type 1 Reverse Transcriptase, subunit A, domain 1"/>
    <property type="match status" value="1"/>
</dbReference>
<dbReference type="Proteomes" id="UP000675881">
    <property type="component" value="Unassembled WGS sequence"/>
</dbReference>
<accession>A0A817FEI3</accession>
<gene>
    <name evidence="1" type="ORF">LSAA_290</name>
</gene>
<reference evidence="1" key="1">
    <citation type="submission" date="2021-02" db="EMBL/GenBank/DDBJ databases">
        <authorList>
            <person name="Bekaert M."/>
        </authorList>
    </citation>
    <scope>NUCLEOTIDE SEQUENCE</scope>
    <source>
        <strain evidence="1">IoA-00</strain>
    </source>
</reference>
<protein>
    <submittedName>
        <fullName evidence="1">(salmon louse) hypothetical protein</fullName>
    </submittedName>
</protein>
<dbReference type="AlphaFoldDB" id="A0A817FEI3"/>
<organism evidence="1 2">
    <name type="scientific">Lepeophtheirus salmonis</name>
    <name type="common">Salmon louse</name>
    <name type="synonym">Caligus salmonis</name>
    <dbReference type="NCBI Taxonomy" id="72036"/>
    <lineage>
        <taxon>Eukaryota</taxon>
        <taxon>Metazoa</taxon>
        <taxon>Ecdysozoa</taxon>
        <taxon>Arthropoda</taxon>
        <taxon>Crustacea</taxon>
        <taxon>Multicrustacea</taxon>
        <taxon>Hexanauplia</taxon>
        <taxon>Copepoda</taxon>
        <taxon>Siphonostomatoida</taxon>
        <taxon>Caligidae</taxon>
        <taxon>Lepeophtheirus</taxon>
    </lineage>
</organism>
<evidence type="ECO:0000313" key="2">
    <source>
        <dbReference type="Proteomes" id="UP000675881"/>
    </source>
</evidence>
<name>A0A817FEI3_LEPSM</name>
<dbReference type="EMBL" id="CAJNVT010000121">
    <property type="protein sequence ID" value="CAF2746056.1"/>
    <property type="molecule type" value="Genomic_DNA"/>
</dbReference>
<evidence type="ECO:0000313" key="1">
    <source>
        <dbReference type="EMBL" id="CAF2746056.1"/>
    </source>
</evidence>
<proteinExistence type="predicted"/>
<comment type="caution">
    <text evidence="1">The sequence shown here is derived from an EMBL/GenBank/DDBJ whole genome shotgun (WGS) entry which is preliminary data.</text>
</comment>
<keyword evidence="2" id="KW-1185">Reference proteome</keyword>
<sequence>MKTTRVQAHLKEGASPYYIRARPVPLILRWKVKEEHLDMVARGTLSRLESAELVSPIVSILKVDGKVQCYGRRKPNWVPGTLVKQLGATLWYVKIITGEDTLINSALEGRFD</sequence>